<evidence type="ECO:0000313" key="2">
    <source>
        <dbReference type="Proteomes" id="UP000580250"/>
    </source>
</evidence>
<dbReference type="AlphaFoldDB" id="A0A6V7W6T4"/>
<comment type="caution">
    <text evidence="1">The sequence shown here is derived from an EMBL/GenBank/DDBJ whole genome shotgun (WGS) entry which is preliminary data.</text>
</comment>
<accession>A0A6V7W6T4</accession>
<gene>
    <name evidence="1" type="ORF">MENT_LOCUS35144</name>
</gene>
<reference evidence="1 2" key="1">
    <citation type="submission" date="2020-08" db="EMBL/GenBank/DDBJ databases">
        <authorList>
            <person name="Koutsovoulos G."/>
            <person name="Danchin GJ E."/>
        </authorList>
    </citation>
    <scope>NUCLEOTIDE SEQUENCE [LARGE SCALE GENOMIC DNA]</scope>
</reference>
<dbReference type="Proteomes" id="UP000580250">
    <property type="component" value="Unassembled WGS sequence"/>
</dbReference>
<dbReference type="EMBL" id="CAJEWN010000447">
    <property type="protein sequence ID" value="CAD2182895.1"/>
    <property type="molecule type" value="Genomic_DNA"/>
</dbReference>
<name>A0A6V7W6T4_MELEN</name>
<sequence>MIFFFFLFFLATKNFLGLFLINNIGQKLDRKIRRFVHTLNLQQKIPIILLFYWNTQKSTGVLSLSLLRA</sequence>
<proteinExistence type="predicted"/>
<organism evidence="1 2">
    <name type="scientific">Meloidogyne enterolobii</name>
    <name type="common">Root-knot nematode worm</name>
    <name type="synonym">Meloidogyne mayaguensis</name>
    <dbReference type="NCBI Taxonomy" id="390850"/>
    <lineage>
        <taxon>Eukaryota</taxon>
        <taxon>Metazoa</taxon>
        <taxon>Ecdysozoa</taxon>
        <taxon>Nematoda</taxon>
        <taxon>Chromadorea</taxon>
        <taxon>Rhabditida</taxon>
        <taxon>Tylenchina</taxon>
        <taxon>Tylenchomorpha</taxon>
        <taxon>Tylenchoidea</taxon>
        <taxon>Meloidogynidae</taxon>
        <taxon>Meloidogyninae</taxon>
        <taxon>Meloidogyne</taxon>
    </lineage>
</organism>
<protein>
    <submittedName>
        <fullName evidence="1">Uncharacterized protein</fullName>
    </submittedName>
</protein>
<evidence type="ECO:0000313" key="1">
    <source>
        <dbReference type="EMBL" id="CAD2182895.1"/>
    </source>
</evidence>